<dbReference type="AlphaFoldDB" id="A0A1L9AZ63"/>
<dbReference type="EMBL" id="MPIN01000015">
    <property type="protein sequence ID" value="OJH35266.1"/>
    <property type="molecule type" value="Genomic_DNA"/>
</dbReference>
<accession>A0A1L9AZ63</accession>
<proteinExistence type="predicted"/>
<dbReference type="STRING" id="83449.BON30_40155"/>
<evidence type="ECO:0000313" key="2">
    <source>
        <dbReference type="Proteomes" id="UP000182229"/>
    </source>
</evidence>
<evidence type="ECO:0000313" key="1">
    <source>
        <dbReference type="EMBL" id="OJH35266.1"/>
    </source>
</evidence>
<dbReference type="Proteomes" id="UP000182229">
    <property type="component" value="Unassembled WGS sequence"/>
</dbReference>
<organism evidence="1 2">
    <name type="scientific">Cystobacter ferrugineus</name>
    <dbReference type="NCBI Taxonomy" id="83449"/>
    <lineage>
        <taxon>Bacteria</taxon>
        <taxon>Pseudomonadati</taxon>
        <taxon>Myxococcota</taxon>
        <taxon>Myxococcia</taxon>
        <taxon>Myxococcales</taxon>
        <taxon>Cystobacterineae</taxon>
        <taxon>Archangiaceae</taxon>
        <taxon>Cystobacter</taxon>
    </lineage>
</organism>
<dbReference type="OrthoDB" id="5516852at2"/>
<keyword evidence="2" id="KW-1185">Reference proteome</keyword>
<reference evidence="1 2" key="2">
    <citation type="submission" date="2016-12" db="EMBL/GenBank/DDBJ databases">
        <title>Draft Genome Sequence of Cystobacter ferrugineus Strain Cbfe23.</title>
        <authorList>
            <person name="Akbar S."/>
            <person name="Dowd S.E."/>
            <person name="Stevens D.C."/>
        </authorList>
    </citation>
    <scope>NUCLEOTIDE SEQUENCE [LARGE SCALE GENOMIC DNA]</scope>
    <source>
        <strain evidence="1 2">Cbfe23</strain>
    </source>
</reference>
<protein>
    <submittedName>
        <fullName evidence="1">Uncharacterized protein</fullName>
    </submittedName>
</protein>
<gene>
    <name evidence="1" type="ORF">BON30_40155</name>
</gene>
<name>A0A1L9AZ63_9BACT</name>
<comment type="caution">
    <text evidence="1">The sequence shown here is derived from an EMBL/GenBank/DDBJ whole genome shotgun (WGS) entry which is preliminary data.</text>
</comment>
<reference evidence="2" key="1">
    <citation type="submission" date="2016-11" db="EMBL/GenBank/DDBJ databases">
        <authorList>
            <person name="Shukria A."/>
            <person name="Stevens D.C."/>
        </authorList>
    </citation>
    <scope>NUCLEOTIDE SEQUENCE [LARGE SCALE GENOMIC DNA]</scope>
    <source>
        <strain evidence="2">Cbfe23</strain>
    </source>
</reference>
<dbReference type="RefSeq" id="WP_071903847.1">
    <property type="nucleotide sequence ID" value="NZ_MPIN01000015.1"/>
</dbReference>
<sequence>MYFDTQTLTQLVERCFDLSMSGAVPPATRAEYLAHGKRLRELLMRLLGARFDAASAEFQKANTALGETNQALARAAQDVKQATQVVARLGELAGYLDQALAVAGKVIA</sequence>